<dbReference type="PANTHER" id="PTHR46917:SF1">
    <property type="entry name" value="MORN REPEAT-CONTAINING PROTEIN 2"/>
    <property type="match status" value="1"/>
</dbReference>
<evidence type="ECO:0000313" key="3">
    <source>
        <dbReference type="Proteomes" id="UP001165289"/>
    </source>
</evidence>
<dbReference type="AlphaFoldDB" id="A0AAV7K9S7"/>
<name>A0AAV7K9S7_9METZ</name>
<gene>
    <name evidence="2" type="ORF">LOD99_191</name>
</gene>
<evidence type="ECO:0000313" key="2">
    <source>
        <dbReference type="EMBL" id="KAI6657445.1"/>
    </source>
</evidence>
<evidence type="ECO:0000256" key="1">
    <source>
        <dbReference type="ARBA" id="ARBA00022737"/>
    </source>
</evidence>
<dbReference type="Gene3D" id="2.20.110.10">
    <property type="entry name" value="Histone H3 K4-specific methyltransferase SET7/9 N-terminal domain"/>
    <property type="match status" value="2"/>
</dbReference>
<keyword evidence="3" id="KW-1185">Reference proteome</keyword>
<dbReference type="EMBL" id="JAKMXF010000111">
    <property type="protein sequence ID" value="KAI6657445.1"/>
    <property type="molecule type" value="Genomic_DNA"/>
</dbReference>
<protein>
    <submittedName>
        <fullName evidence="2">MORN repeat-containing protein 2-like</fullName>
    </submittedName>
</protein>
<dbReference type="Proteomes" id="UP001165289">
    <property type="component" value="Unassembled WGS sequence"/>
</dbReference>
<dbReference type="Pfam" id="PF02493">
    <property type="entry name" value="MORN"/>
    <property type="match status" value="3"/>
</dbReference>
<organism evidence="2 3">
    <name type="scientific">Oopsacas minuta</name>
    <dbReference type="NCBI Taxonomy" id="111878"/>
    <lineage>
        <taxon>Eukaryota</taxon>
        <taxon>Metazoa</taxon>
        <taxon>Porifera</taxon>
        <taxon>Hexactinellida</taxon>
        <taxon>Hexasterophora</taxon>
        <taxon>Lyssacinosida</taxon>
        <taxon>Leucopsacidae</taxon>
        <taxon>Oopsacas</taxon>
    </lineage>
</organism>
<sequence>MQPEDSSVQNNEFIFPNGDMYVGEYIKRVDRSVMRQGSGVYTSHTGFKLEGIWVKDKMEGRGRASFKSGAEYKGLFVDSKFSGEGVYTLPNGATIEGKFDGNKITGSVVFTDKNGLRWLGEFNDLKNIETLELELT</sequence>
<keyword evidence="1" id="KW-0677">Repeat</keyword>
<reference evidence="2 3" key="1">
    <citation type="journal article" date="2023" name="BMC Biol.">
        <title>The compact genome of the sponge Oopsacas minuta (Hexactinellida) is lacking key metazoan core genes.</title>
        <authorList>
            <person name="Santini S."/>
            <person name="Schenkelaars Q."/>
            <person name="Jourda C."/>
            <person name="Duchesne M."/>
            <person name="Belahbib H."/>
            <person name="Rocher C."/>
            <person name="Selva M."/>
            <person name="Riesgo A."/>
            <person name="Vervoort M."/>
            <person name="Leys S.P."/>
            <person name="Kodjabachian L."/>
            <person name="Le Bivic A."/>
            <person name="Borchiellini C."/>
            <person name="Claverie J.M."/>
            <person name="Renard E."/>
        </authorList>
    </citation>
    <scope>NUCLEOTIDE SEQUENCE [LARGE SCALE GENOMIC DNA]</scope>
    <source>
        <strain evidence="2">SPO-2</strain>
    </source>
</reference>
<accession>A0AAV7K9S7</accession>
<dbReference type="InterPro" id="IPR003409">
    <property type="entry name" value="MORN"/>
</dbReference>
<dbReference type="PANTHER" id="PTHR46917">
    <property type="entry name" value="MORN REPEAT-CONTAINING PROTEIN 2"/>
    <property type="match status" value="1"/>
</dbReference>
<dbReference type="SUPFAM" id="SSF82185">
    <property type="entry name" value="Histone H3 K4-specific methyltransferase SET7/9 N-terminal domain"/>
    <property type="match status" value="1"/>
</dbReference>
<proteinExistence type="predicted"/>
<comment type="caution">
    <text evidence="2">The sequence shown here is derived from an EMBL/GenBank/DDBJ whole genome shotgun (WGS) entry which is preliminary data.</text>
</comment>
<dbReference type="InterPro" id="IPR052849">
    <property type="entry name" value="MORN_repeat_protein"/>
</dbReference>